<evidence type="ECO:0000256" key="1">
    <source>
        <dbReference type="SAM" id="MobiDB-lite"/>
    </source>
</evidence>
<gene>
    <name evidence="3" type="ORF">C5613_41410</name>
</gene>
<dbReference type="Pfam" id="PF02195">
    <property type="entry name" value="ParB_N"/>
    <property type="match status" value="1"/>
</dbReference>
<evidence type="ECO:0000313" key="3">
    <source>
        <dbReference type="EMBL" id="PQP14033.1"/>
    </source>
</evidence>
<dbReference type="SUPFAM" id="SSF110849">
    <property type="entry name" value="ParB/Sulfiredoxin"/>
    <property type="match status" value="1"/>
</dbReference>
<feature type="region of interest" description="Disordered" evidence="1">
    <location>
        <begin position="371"/>
        <end position="396"/>
    </location>
</feature>
<accession>A0A2S8IGX0</accession>
<evidence type="ECO:0000259" key="2">
    <source>
        <dbReference type="SMART" id="SM00470"/>
    </source>
</evidence>
<name>A0A2S8IGX0_RHOOP</name>
<comment type="caution">
    <text evidence="3">The sequence shown here is derived from an EMBL/GenBank/DDBJ whole genome shotgun (WGS) entry which is preliminary data.</text>
</comment>
<dbReference type="EMBL" id="PUIO01000093">
    <property type="protein sequence ID" value="PQP14033.1"/>
    <property type="molecule type" value="Genomic_DNA"/>
</dbReference>
<dbReference type="InterPro" id="IPR050336">
    <property type="entry name" value="Chromosome_partition/occlusion"/>
</dbReference>
<dbReference type="CDD" id="cd16387">
    <property type="entry name" value="ParB_N_Srx"/>
    <property type="match status" value="1"/>
</dbReference>
<dbReference type="PANTHER" id="PTHR33375">
    <property type="entry name" value="CHROMOSOME-PARTITIONING PROTEIN PARB-RELATED"/>
    <property type="match status" value="1"/>
</dbReference>
<dbReference type="InterPro" id="IPR003115">
    <property type="entry name" value="ParB_N"/>
</dbReference>
<dbReference type="PANTHER" id="PTHR33375:SF1">
    <property type="entry name" value="CHROMOSOME-PARTITIONING PROTEIN PARB-RELATED"/>
    <property type="match status" value="1"/>
</dbReference>
<sequence>MTANTTEIATAAHAELIYLNPVEVEIEPNTRATVDPVKLAELTESIREHGVLQAIKAVRYADGTIRVRDGQCRTLASRDAGVTSLPALVTPDTATNDTERGIQRITQQIVANDHRNDLTAGQRAAGVAQMLDLGASITKVSKAIQLPREQIKALATVGASDTVRERLDQGQLSLERAQVIAEFDIAGDEDAVAELLSPQCWNFRATAERLRRDRDERAARAEAAAPYAERGYAILTESPSILEHITLDDLRTTTGEPVTAEHTTTTPALWGVWVDLDEGYFDRETGEEVDGETVDWSTEDDDEAQPEEDFRHANTVESRPVWLPEYVFLDPATLEGSGFELTETSAAIHAAKTDGTTTDADAADPEAQAIEAARREREQQEAQKQERRRVRELNKASEAATTVRRDFLRTTLLARKTPPKNAAAWITATLATDRQLLGEYHAGDHLGDLLGLTGFTPGKAVAELVDKSSEARAHVLTLALLVAAMEGRMVKDGWRNRPRGSAAYLDMLAANGHELTDVEKAIAGQLDPTAIDID</sequence>
<feature type="compositionally biased region" description="Basic and acidic residues" evidence="1">
    <location>
        <begin position="372"/>
        <end position="395"/>
    </location>
</feature>
<feature type="domain" description="ParB-like N-terminal" evidence="2">
    <location>
        <begin position="17"/>
        <end position="108"/>
    </location>
</feature>
<dbReference type="GO" id="GO:0007059">
    <property type="term" value="P:chromosome segregation"/>
    <property type="evidence" value="ECO:0007669"/>
    <property type="project" value="TreeGrafter"/>
</dbReference>
<dbReference type="Gene3D" id="3.90.1530.30">
    <property type="match status" value="1"/>
</dbReference>
<feature type="region of interest" description="Disordered" evidence="1">
    <location>
        <begin position="283"/>
        <end position="315"/>
    </location>
</feature>
<dbReference type="GO" id="GO:0005694">
    <property type="term" value="C:chromosome"/>
    <property type="evidence" value="ECO:0007669"/>
    <property type="project" value="TreeGrafter"/>
</dbReference>
<reference evidence="4" key="1">
    <citation type="submission" date="2018-02" db="EMBL/GenBank/DDBJ databases">
        <title>Draft genome sequencing of Rhodococcus opacus KU647198.</title>
        <authorList>
            <person name="Zheng B.-X."/>
        </authorList>
    </citation>
    <scope>NUCLEOTIDE SEQUENCE [LARGE SCALE GENOMIC DNA]</scope>
    <source>
        <strain evidence="4">04-OD7</strain>
    </source>
</reference>
<organism evidence="3 4">
    <name type="scientific">Rhodococcus opacus</name>
    <name type="common">Nocardia opaca</name>
    <dbReference type="NCBI Taxonomy" id="37919"/>
    <lineage>
        <taxon>Bacteria</taxon>
        <taxon>Bacillati</taxon>
        <taxon>Actinomycetota</taxon>
        <taxon>Actinomycetes</taxon>
        <taxon>Mycobacteriales</taxon>
        <taxon>Nocardiaceae</taxon>
        <taxon>Rhodococcus</taxon>
    </lineage>
</organism>
<dbReference type="AlphaFoldDB" id="A0A2S8IGX0"/>
<dbReference type="SUPFAM" id="SSF109709">
    <property type="entry name" value="KorB DNA-binding domain-like"/>
    <property type="match status" value="1"/>
</dbReference>
<dbReference type="Gene3D" id="1.10.10.2830">
    <property type="match status" value="1"/>
</dbReference>
<dbReference type="InterPro" id="IPR036086">
    <property type="entry name" value="ParB/Sulfiredoxin_sf"/>
</dbReference>
<proteinExistence type="predicted"/>
<feature type="compositionally biased region" description="Acidic residues" evidence="1">
    <location>
        <begin position="287"/>
        <end position="307"/>
    </location>
</feature>
<dbReference type="RefSeq" id="WP_105423623.1">
    <property type="nucleotide sequence ID" value="NZ_PUIO01000093.1"/>
</dbReference>
<dbReference type="Proteomes" id="UP000239290">
    <property type="component" value="Unassembled WGS sequence"/>
</dbReference>
<protein>
    <submittedName>
        <fullName evidence="3">Chromosome partitioning protein ParB</fullName>
    </submittedName>
</protein>
<evidence type="ECO:0000313" key="4">
    <source>
        <dbReference type="Proteomes" id="UP000239290"/>
    </source>
</evidence>
<dbReference type="SMART" id="SM00470">
    <property type="entry name" value="ParB"/>
    <property type="match status" value="1"/>
</dbReference>